<keyword evidence="7" id="KW-1185">Reference proteome</keyword>
<dbReference type="EMBL" id="RZYA01000002">
    <property type="protein sequence ID" value="RVU27982.1"/>
    <property type="molecule type" value="Genomic_DNA"/>
</dbReference>
<dbReference type="SUPFAM" id="SSF46689">
    <property type="entry name" value="Homeodomain-like"/>
    <property type="match status" value="1"/>
</dbReference>
<dbReference type="RefSeq" id="WP_127827137.1">
    <property type="nucleotide sequence ID" value="NZ_RZYA01000002.1"/>
</dbReference>
<gene>
    <name evidence="6" type="ORF">EOT10_06855</name>
</gene>
<evidence type="ECO:0000259" key="5">
    <source>
        <dbReference type="PROSITE" id="PS50977"/>
    </source>
</evidence>
<dbReference type="InterPro" id="IPR001647">
    <property type="entry name" value="HTH_TetR"/>
</dbReference>
<dbReference type="Proteomes" id="UP000283128">
    <property type="component" value="Unassembled WGS sequence"/>
</dbReference>
<dbReference type="AlphaFoldDB" id="A0A437Q0E0"/>
<dbReference type="InterPro" id="IPR040611">
    <property type="entry name" value="AlkX_C"/>
</dbReference>
<keyword evidence="3" id="KW-0804">Transcription</keyword>
<evidence type="ECO:0000313" key="7">
    <source>
        <dbReference type="Proteomes" id="UP000283128"/>
    </source>
</evidence>
<evidence type="ECO:0000313" key="6">
    <source>
        <dbReference type="EMBL" id="RVU27982.1"/>
    </source>
</evidence>
<accession>A0A437Q0E0</accession>
<sequence length="210" mass="22755">MTRFRESVRSLLREQVLNAAYDLVAARGWSGLRLAPVARIAGISRQTLYNEFGSKEAVGRALVEREAERFLLGIQQELDAHRDDLEAAAAAGVGFTLQQAADNSLIKAVLTAARGGDDHLLAYLTTRPEPVFNTATAMLDAYAADAWPEVDEESRHLAVEVIVRLTVSHIVQPAASPEESARRIAKITVRTAQYVRPDPAPGAADDSLPA</sequence>
<evidence type="ECO:0000256" key="4">
    <source>
        <dbReference type="PROSITE-ProRule" id="PRU00335"/>
    </source>
</evidence>
<dbReference type="PRINTS" id="PR00455">
    <property type="entry name" value="HTHTETR"/>
</dbReference>
<evidence type="ECO:0000256" key="3">
    <source>
        <dbReference type="ARBA" id="ARBA00023163"/>
    </source>
</evidence>
<keyword evidence="1" id="KW-0805">Transcription regulation</keyword>
<keyword evidence="2 4" id="KW-0238">DNA-binding</keyword>
<organism evidence="6 7">
    <name type="scientific">Streptomyces antnestii</name>
    <dbReference type="NCBI Taxonomy" id="2494256"/>
    <lineage>
        <taxon>Bacteria</taxon>
        <taxon>Bacillati</taxon>
        <taxon>Actinomycetota</taxon>
        <taxon>Actinomycetes</taxon>
        <taxon>Kitasatosporales</taxon>
        <taxon>Streptomycetaceae</taxon>
        <taxon>Streptomyces</taxon>
    </lineage>
</organism>
<feature type="DNA-binding region" description="H-T-H motif" evidence="4">
    <location>
        <begin position="33"/>
        <end position="52"/>
    </location>
</feature>
<feature type="domain" description="HTH tetR-type" evidence="5">
    <location>
        <begin position="10"/>
        <end position="70"/>
    </location>
</feature>
<dbReference type="PANTHER" id="PTHR47506">
    <property type="entry name" value="TRANSCRIPTIONAL REGULATORY PROTEIN"/>
    <property type="match status" value="1"/>
</dbReference>
<dbReference type="Pfam" id="PF18556">
    <property type="entry name" value="TetR_C_35"/>
    <property type="match status" value="1"/>
</dbReference>
<dbReference type="Gene3D" id="1.10.357.10">
    <property type="entry name" value="Tetracycline Repressor, domain 2"/>
    <property type="match status" value="1"/>
</dbReference>
<reference evidence="6 7" key="1">
    <citation type="submission" date="2019-01" db="EMBL/GenBank/DDBJ databases">
        <title>Genome sequences of Streptomyces and Rhizobium isolates collected from root and soil.</title>
        <authorList>
            <person name="Chhettri S."/>
            <person name="Sevigny J.L."/>
            <person name="Sen A."/>
            <person name="Ennis N."/>
            <person name="Tisa L."/>
        </authorList>
    </citation>
    <scope>NUCLEOTIDE SEQUENCE [LARGE SCALE GENOMIC DNA]</scope>
    <source>
        <strain evidence="6 7">San01</strain>
    </source>
</reference>
<dbReference type="PROSITE" id="PS50977">
    <property type="entry name" value="HTH_TETR_2"/>
    <property type="match status" value="1"/>
</dbReference>
<dbReference type="OrthoDB" id="4371863at2"/>
<comment type="caution">
    <text evidence="6">The sequence shown here is derived from an EMBL/GenBank/DDBJ whole genome shotgun (WGS) entry which is preliminary data.</text>
</comment>
<proteinExistence type="predicted"/>
<evidence type="ECO:0000256" key="2">
    <source>
        <dbReference type="ARBA" id="ARBA00023125"/>
    </source>
</evidence>
<evidence type="ECO:0000256" key="1">
    <source>
        <dbReference type="ARBA" id="ARBA00023015"/>
    </source>
</evidence>
<dbReference type="InterPro" id="IPR009057">
    <property type="entry name" value="Homeodomain-like_sf"/>
</dbReference>
<dbReference type="Pfam" id="PF00440">
    <property type="entry name" value="TetR_N"/>
    <property type="match status" value="1"/>
</dbReference>
<name>A0A437Q0E0_9ACTN</name>
<protein>
    <submittedName>
        <fullName evidence="6">TetR/AcrR family transcriptional regulator</fullName>
    </submittedName>
</protein>
<dbReference type="PANTHER" id="PTHR47506:SF1">
    <property type="entry name" value="HTH-TYPE TRANSCRIPTIONAL REGULATOR YJDC"/>
    <property type="match status" value="1"/>
</dbReference>
<dbReference type="GO" id="GO:0003677">
    <property type="term" value="F:DNA binding"/>
    <property type="evidence" value="ECO:0007669"/>
    <property type="project" value="UniProtKB-UniRule"/>
</dbReference>